<dbReference type="InterPro" id="IPR050346">
    <property type="entry name" value="FMO-like"/>
</dbReference>
<evidence type="ECO:0000256" key="3">
    <source>
        <dbReference type="ARBA" id="ARBA00022630"/>
    </source>
</evidence>
<dbReference type="PRINTS" id="PR00370">
    <property type="entry name" value="FMOXYGENASE"/>
</dbReference>
<keyword evidence="4" id="KW-0274">FAD</keyword>
<organism evidence="7 8">
    <name type="scientific">Bondarzewia mesenterica</name>
    <dbReference type="NCBI Taxonomy" id="1095465"/>
    <lineage>
        <taxon>Eukaryota</taxon>
        <taxon>Fungi</taxon>
        <taxon>Dikarya</taxon>
        <taxon>Basidiomycota</taxon>
        <taxon>Agaricomycotina</taxon>
        <taxon>Agaricomycetes</taxon>
        <taxon>Russulales</taxon>
        <taxon>Bondarzewiaceae</taxon>
        <taxon>Bondarzewia</taxon>
    </lineage>
</organism>
<evidence type="ECO:0000256" key="1">
    <source>
        <dbReference type="ARBA" id="ARBA00001974"/>
    </source>
</evidence>
<dbReference type="OrthoDB" id="66881at2759"/>
<dbReference type="InterPro" id="IPR020946">
    <property type="entry name" value="Flavin_mOase-like"/>
</dbReference>
<evidence type="ECO:0000256" key="4">
    <source>
        <dbReference type="ARBA" id="ARBA00022827"/>
    </source>
</evidence>
<comment type="cofactor">
    <cofactor evidence="1">
        <name>FAD</name>
        <dbReference type="ChEBI" id="CHEBI:57692"/>
    </cofactor>
</comment>
<dbReference type="PANTHER" id="PTHR23023">
    <property type="entry name" value="DIMETHYLANILINE MONOOXYGENASE"/>
    <property type="match status" value="1"/>
</dbReference>
<accession>A0A4S4LHC7</accession>
<proteinExistence type="inferred from homology"/>
<dbReference type="Gene3D" id="3.50.50.60">
    <property type="entry name" value="FAD/NAD(P)-binding domain"/>
    <property type="match status" value="2"/>
</dbReference>
<dbReference type="GO" id="GO:0050661">
    <property type="term" value="F:NADP binding"/>
    <property type="evidence" value="ECO:0007669"/>
    <property type="project" value="InterPro"/>
</dbReference>
<keyword evidence="5" id="KW-0521">NADP</keyword>
<keyword evidence="8" id="KW-1185">Reference proteome</keyword>
<dbReference type="InterPro" id="IPR000960">
    <property type="entry name" value="Flavin_mOase"/>
</dbReference>
<name>A0A4S4LHC7_9AGAM</name>
<comment type="similarity">
    <text evidence="2">Belongs to the FMO family.</text>
</comment>
<keyword evidence="6" id="KW-0560">Oxidoreductase</keyword>
<evidence type="ECO:0000256" key="6">
    <source>
        <dbReference type="ARBA" id="ARBA00023002"/>
    </source>
</evidence>
<protein>
    <recommendedName>
        <fullName evidence="9">FAD/NAD(P)-binding domain-containing protein</fullName>
    </recommendedName>
</protein>
<dbReference type="AlphaFoldDB" id="A0A4S4LHC7"/>
<dbReference type="FunFam" id="3.50.50.60:FF:000023">
    <property type="entry name" value="Dimethylaniline monooxygenase [N-oxide-forming]"/>
    <property type="match status" value="1"/>
</dbReference>
<evidence type="ECO:0008006" key="9">
    <source>
        <dbReference type="Google" id="ProtNLM"/>
    </source>
</evidence>
<gene>
    <name evidence="7" type="ORF">EW146_g8158</name>
</gene>
<dbReference type="Proteomes" id="UP000310158">
    <property type="component" value="Unassembled WGS sequence"/>
</dbReference>
<evidence type="ECO:0000313" key="7">
    <source>
        <dbReference type="EMBL" id="THH11125.1"/>
    </source>
</evidence>
<comment type="caution">
    <text evidence="7">The sequence shown here is derived from an EMBL/GenBank/DDBJ whole genome shotgun (WGS) entry which is preliminary data.</text>
</comment>
<dbReference type="SUPFAM" id="SSF51905">
    <property type="entry name" value="FAD/NAD(P)-binding domain"/>
    <property type="match status" value="1"/>
</dbReference>
<dbReference type="InterPro" id="IPR036188">
    <property type="entry name" value="FAD/NAD-bd_sf"/>
</dbReference>
<evidence type="ECO:0000256" key="5">
    <source>
        <dbReference type="ARBA" id="ARBA00022857"/>
    </source>
</evidence>
<keyword evidence="3" id="KW-0285">Flavoprotein</keyword>
<dbReference type="Pfam" id="PF00743">
    <property type="entry name" value="FMO-like"/>
    <property type="match status" value="2"/>
</dbReference>
<evidence type="ECO:0000313" key="8">
    <source>
        <dbReference type="Proteomes" id="UP000310158"/>
    </source>
</evidence>
<reference evidence="7 8" key="1">
    <citation type="submission" date="2019-02" db="EMBL/GenBank/DDBJ databases">
        <title>Genome sequencing of the rare red list fungi Bondarzewia mesenterica.</title>
        <authorList>
            <person name="Buettner E."/>
            <person name="Kellner H."/>
        </authorList>
    </citation>
    <scope>NUCLEOTIDE SEQUENCE [LARGE SCALE GENOMIC DNA]</scope>
    <source>
        <strain evidence="7 8">DSM 108281</strain>
    </source>
</reference>
<evidence type="ECO:0000256" key="2">
    <source>
        <dbReference type="ARBA" id="ARBA00009183"/>
    </source>
</evidence>
<sequence>MKNAICIGAEHVTVVDYDENLVLKRLCFEHRVFIYSQYTYYRNAHHYQLYPGYPVMKRLAQLSPTADIQKHVPKRVAIVGGGTAGVTALKTLLVDLPVEARHDWDVVLFEQRQDVGGVWLPDPSTPQPPELPETPLYPRLMTNTPHPTMTIPHFPFRPETNLFPHHPDVKRYHADIIEHWNLSSHIKLNQEVLKGRWIGTANNGRWRLLVRDQLHDKTIETEFHHLIVANGHYHYPYEPVINGRKDWEKAANRSAFHSIYYRNPEDYTGRNVVVVGGGASGRDIAQQIVTCANSTYVSLKGNGYRNIPFPRIPGAEFKPRIHHFTSDSVVFEDNTTLSHIDTIIYGTGYENRVPFLTSTGHLSVNQTLTLDQLTTNLRYIYPLYRHVLSLDPSYPIGSLYFIGLPIFVANAISDSAQSLFTAYTISDPTLLPSRSELLEDLFTQESRIRGAGYDPAYVGHRLIGDHASESYQDGLVEFLQERGKAGHGSIPEAGQKFTEQWRKFGRDEGDIMRRGWQRVLDKGDQVVRSWLAGVETERDWVKLMKKLVDWEREQEVEEDTD</sequence>
<dbReference type="EMBL" id="SGPL01000532">
    <property type="protein sequence ID" value="THH11125.1"/>
    <property type="molecule type" value="Genomic_DNA"/>
</dbReference>
<dbReference type="GO" id="GO:0004499">
    <property type="term" value="F:N,N-dimethylaniline monooxygenase activity"/>
    <property type="evidence" value="ECO:0007669"/>
    <property type="project" value="InterPro"/>
</dbReference>
<dbReference type="GO" id="GO:0050660">
    <property type="term" value="F:flavin adenine dinucleotide binding"/>
    <property type="evidence" value="ECO:0007669"/>
    <property type="project" value="InterPro"/>
</dbReference>